<reference evidence="1" key="1">
    <citation type="submission" date="2022-07" db="EMBL/GenBank/DDBJ databases">
        <title>Phylogenomic reconstructions and comparative analyses of Kickxellomycotina fungi.</title>
        <authorList>
            <person name="Reynolds N.K."/>
            <person name="Stajich J.E."/>
            <person name="Barry K."/>
            <person name="Grigoriev I.V."/>
            <person name="Crous P."/>
            <person name="Smith M.E."/>
        </authorList>
    </citation>
    <scope>NUCLEOTIDE SEQUENCE</scope>
    <source>
        <strain evidence="1">CBS 190363</strain>
    </source>
</reference>
<dbReference type="EMBL" id="JANBVB010000203">
    <property type="protein sequence ID" value="KAJ2896361.1"/>
    <property type="molecule type" value="Genomic_DNA"/>
</dbReference>
<name>A0ACC1M4N6_9FUNG</name>
<gene>
    <name evidence="1" type="ORF">IWW38_002045</name>
</gene>
<sequence length="159" mass="17032">MAATTTSDYSDVLSAYVLDFLKKKGFQRTAQQFADERRELSTSPPDMPAEGGGGRSASPSSPDGGSSAAGSGELPALPIAGSVNNGFLADWWSVFWGFFAVKSGRRPDSFAASEAMHTFVQHLAQQKLTMPQQQPLSLSARRASLAMFVNTNGKRRPSE</sequence>
<dbReference type="Proteomes" id="UP001139981">
    <property type="component" value="Unassembled WGS sequence"/>
</dbReference>
<organism evidence="1 2">
    <name type="scientific">Coemansia aciculifera</name>
    <dbReference type="NCBI Taxonomy" id="417176"/>
    <lineage>
        <taxon>Eukaryota</taxon>
        <taxon>Fungi</taxon>
        <taxon>Fungi incertae sedis</taxon>
        <taxon>Zoopagomycota</taxon>
        <taxon>Kickxellomycotina</taxon>
        <taxon>Kickxellomycetes</taxon>
        <taxon>Kickxellales</taxon>
        <taxon>Kickxellaceae</taxon>
        <taxon>Coemansia</taxon>
    </lineage>
</organism>
<evidence type="ECO:0000313" key="1">
    <source>
        <dbReference type="EMBL" id="KAJ2896361.1"/>
    </source>
</evidence>
<accession>A0ACC1M4N6</accession>
<evidence type="ECO:0000313" key="2">
    <source>
        <dbReference type="Proteomes" id="UP001139981"/>
    </source>
</evidence>
<proteinExistence type="predicted"/>
<keyword evidence="2" id="KW-1185">Reference proteome</keyword>
<comment type="caution">
    <text evidence="1">The sequence shown here is derived from an EMBL/GenBank/DDBJ whole genome shotgun (WGS) entry which is preliminary data.</text>
</comment>
<protein>
    <submittedName>
        <fullName evidence="1">Uncharacterized protein</fullName>
    </submittedName>
</protein>